<dbReference type="Proteomes" id="UP000001593">
    <property type="component" value="Unassembled WGS sequence"/>
</dbReference>
<keyword evidence="4" id="KW-0009">Actin-binding</keyword>
<keyword evidence="1" id="KW-0479">Metal-binding</keyword>
<dbReference type="AlphaFoldDB" id="A7SUX4"/>
<dbReference type="PANTHER" id="PTHR19961">
    <property type="entry name" value="FIMBRIN/PLASTIN"/>
    <property type="match status" value="1"/>
</dbReference>
<dbReference type="PROSITE" id="PS50021">
    <property type="entry name" value="CH"/>
    <property type="match status" value="1"/>
</dbReference>
<dbReference type="InterPro" id="IPR039959">
    <property type="entry name" value="Fimbrin/Plastin"/>
</dbReference>
<protein>
    <recommendedName>
        <fullName evidence="5">Calponin-homology (CH) domain-containing protein</fullName>
    </recommendedName>
</protein>
<evidence type="ECO:0000259" key="5">
    <source>
        <dbReference type="PROSITE" id="PS50021"/>
    </source>
</evidence>
<feature type="domain" description="Calponin-homology (CH)" evidence="5">
    <location>
        <begin position="1"/>
        <end position="103"/>
    </location>
</feature>
<dbReference type="InterPro" id="IPR001715">
    <property type="entry name" value="CH_dom"/>
</dbReference>
<dbReference type="GO" id="GO:0046872">
    <property type="term" value="F:metal ion binding"/>
    <property type="evidence" value="ECO:0007669"/>
    <property type="project" value="UniProtKB-KW"/>
</dbReference>
<dbReference type="GO" id="GO:0051015">
    <property type="term" value="F:actin filament binding"/>
    <property type="evidence" value="ECO:0007669"/>
    <property type="project" value="InterPro"/>
</dbReference>
<reference evidence="6 7" key="1">
    <citation type="journal article" date="2007" name="Science">
        <title>Sea anemone genome reveals ancestral eumetazoan gene repertoire and genomic organization.</title>
        <authorList>
            <person name="Putnam N.H."/>
            <person name="Srivastava M."/>
            <person name="Hellsten U."/>
            <person name="Dirks B."/>
            <person name="Chapman J."/>
            <person name="Salamov A."/>
            <person name="Terry A."/>
            <person name="Shapiro H."/>
            <person name="Lindquist E."/>
            <person name="Kapitonov V.V."/>
            <person name="Jurka J."/>
            <person name="Genikhovich G."/>
            <person name="Grigoriev I.V."/>
            <person name="Lucas S.M."/>
            <person name="Steele R.E."/>
            <person name="Finnerty J.R."/>
            <person name="Technau U."/>
            <person name="Martindale M.Q."/>
            <person name="Rokhsar D.S."/>
        </authorList>
    </citation>
    <scope>NUCLEOTIDE SEQUENCE [LARGE SCALE GENOMIC DNA]</scope>
    <source>
        <strain evidence="7">CH2 X CH6</strain>
    </source>
</reference>
<evidence type="ECO:0000256" key="2">
    <source>
        <dbReference type="ARBA" id="ARBA00022737"/>
    </source>
</evidence>
<dbReference type="SUPFAM" id="SSF47576">
    <property type="entry name" value="Calponin-homology domain, CH-domain"/>
    <property type="match status" value="1"/>
</dbReference>
<name>A7SUX4_NEMVE</name>
<evidence type="ECO:0000313" key="6">
    <source>
        <dbReference type="EMBL" id="EDO32486.1"/>
    </source>
</evidence>
<accession>A7SUX4</accession>
<dbReference type="HOGENOM" id="CLU_015284_1_1_1"/>
<dbReference type="KEGG" id="nve:5503567"/>
<keyword evidence="2" id="KW-0677">Repeat</keyword>
<organism evidence="6 7">
    <name type="scientific">Nematostella vectensis</name>
    <name type="common">Starlet sea anemone</name>
    <dbReference type="NCBI Taxonomy" id="45351"/>
    <lineage>
        <taxon>Eukaryota</taxon>
        <taxon>Metazoa</taxon>
        <taxon>Cnidaria</taxon>
        <taxon>Anthozoa</taxon>
        <taxon>Hexacorallia</taxon>
        <taxon>Actiniaria</taxon>
        <taxon>Edwardsiidae</taxon>
        <taxon>Nematostella</taxon>
    </lineage>
</organism>
<dbReference type="OMA" id="CKDSMES"/>
<dbReference type="GO" id="GO:0051017">
    <property type="term" value="P:actin filament bundle assembly"/>
    <property type="evidence" value="ECO:0007669"/>
    <property type="project" value="InterPro"/>
</dbReference>
<gene>
    <name evidence="6" type="ORF">NEMVEDRAFT_v1g133079</name>
</gene>
<dbReference type="Pfam" id="PF00307">
    <property type="entry name" value="CH"/>
    <property type="match status" value="1"/>
</dbReference>
<dbReference type="EMBL" id="DS469821">
    <property type="protein sequence ID" value="EDO32486.1"/>
    <property type="molecule type" value="Genomic_DNA"/>
</dbReference>
<evidence type="ECO:0000313" key="7">
    <source>
        <dbReference type="Proteomes" id="UP000001593"/>
    </source>
</evidence>
<evidence type="ECO:0000256" key="3">
    <source>
        <dbReference type="ARBA" id="ARBA00022837"/>
    </source>
</evidence>
<dbReference type="eggNOG" id="KOG0046">
    <property type="taxonomic scope" value="Eukaryota"/>
</dbReference>
<dbReference type="PANTHER" id="PTHR19961:SF18">
    <property type="entry name" value="FI19014P1"/>
    <property type="match status" value="1"/>
</dbReference>
<dbReference type="FunFam" id="1.10.418.10:FF:000010">
    <property type="entry name" value="Plastin-3 isoform 1"/>
    <property type="match status" value="1"/>
</dbReference>
<dbReference type="InParanoid" id="A7SUX4"/>
<dbReference type="InterPro" id="IPR036872">
    <property type="entry name" value="CH_dom_sf"/>
</dbReference>
<sequence>IVVWVNEKLSSAGKATTITGMKDPEIKTSKCVLDLIDAIKPKAINYSMVNAGECQEDAFLNAKYAISMARKVGARVYALPEDLVEGKSKMVMTVFACLMARGLENK</sequence>
<keyword evidence="3" id="KW-0106">Calcium</keyword>
<keyword evidence="7" id="KW-1185">Reference proteome</keyword>
<dbReference type="PhylomeDB" id="A7SUX4"/>
<evidence type="ECO:0000256" key="4">
    <source>
        <dbReference type="ARBA" id="ARBA00023203"/>
    </source>
</evidence>
<dbReference type="STRING" id="45351.A7SUX4"/>
<proteinExistence type="predicted"/>
<dbReference type="Gene3D" id="1.10.418.10">
    <property type="entry name" value="Calponin-like domain"/>
    <property type="match status" value="1"/>
</dbReference>
<feature type="non-terminal residue" evidence="6">
    <location>
        <position position="1"/>
    </location>
</feature>
<evidence type="ECO:0000256" key="1">
    <source>
        <dbReference type="ARBA" id="ARBA00022723"/>
    </source>
</evidence>
<dbReference type="SMART" id="SM00033">
    <property type="entry name" value="CH"/>
    <property type="match status" value="1"/>
</dbReference>
<dbReference type="CDD" id="cd21301">
    <property type="entry name" value="CH_PLS_rpt4"/>
    <property type="match status" value="1"/>
</dbReference>